<keyword evidence="19" id="KW-1185">Reference proteome</keyword>
<comment type="similarity">
    <text evidence="4 16">Belongs to the LTN1 family.</text>
</comment>
<evidence type="ECO:0000256" key="13">
    <source>
        <dbReference type="ARBA" id="ARBA00022833"/>
    </source>
</evidence>
<dbReference type="InterPro" id="IPR011016">
    <property type="entry name" value="Znf_RING-CH"/>
</dbReference>
<comment type="subunit">
    <text evidence="16">Component of the ribosome quality control complex (RQC).</text>
</comment>
<name>A0A9P4NGZ4_9PEZI</name>
<keyword evidence="12 16" id="KW-0833">Ubl conjugation pathway</keyword>
<protein>
    <recommendedName>
        <fullName evidence="6 16">E3 ubiquitin-protein ligase listerin</fullName>
        <ecNumber evidence="5 16">2.3.2.27</ecNumber>
    </recommendedName>
    <alternativeName>
        <fullName evidence="16">RING-type E3 ubiquitin transferase listerin</fullName>
    </alternativeName>
</protein>
<dbReference type="InterPro" id="IPR054476">
    <property type="entry name" value="Ltn1_N"/>
</dbReference>
<dbReference type="GO" id="GO:1990112">
    <property type="term" value="C:RQC complex"/>
    <property type="evidence" value="ECO:0007669"/>
    <property type="project" value="UniProtKB-UniRule"/>
</dbReference>
<evidence type="ECO:0000256" key="3">
    <source>
        <dbReference type="ARBA" id="ARBA00004906"/>
    </source>
</evidence>
<feature type="domain" description="RING-type" evidence="17">
    <location>
        <begin position="1564"/>
        <end position="1610"/>
    </location>
</feature>
<dbReference type="InterPro" id="IPR039795">
    <property type="entry name" value="LTN1/Rkr1"/>
</dbReference>
<dbReference type="GO" id="GO:0008270">
    <property type="term" value="F:zinc ion binding"/>
    <property type="evidence" value="ECO:0007669"/>
    <property type="project" value="UniProtKB-KW"/>
</dbReference>
<dbReference type="InterPro" id="IPR054477">
    <property type="entry name" value="LTN1_E3_ligase_6th"/>
</dbReference>
<dbReference type="Gene3D" id="1.25.10.10">
    <property type="entry name" value="Leucine-rich Repeat Variant"/>
    <property type="match status" value="1"/>
</dbReference>
<evidence type="ECO:0000256" key="11">
    <source>
        <dbReference type="ARBA" id="ARBA00022771"/>
    </source>
</evidence>
<dbReference type="SUPFAM" id="SSF57850">
    <property type="entry name" value="RING/U-box"/>
    <property type="match status" value="1"/>
</dbReference>
<keyword evidence="7" id="KW-0963">Cytoplasm</keyword>
<evidence type="ECO:0000256" key="16">
    <source>
        <dbReference type="RuleBase" id="RU367090"/>
    </source>
</evidence>
<evidence type="ECO:0000256" key="15">
    <source>
        <dbReference type="PROSITE-ProRule" id="PRU00175"/>
    </source>
</evidence>
<dbReference type="EMBL" id="MU007106">
    <property type="protein sequence ID" value="KAF2420769.1"/>
    <property type="molecule type" value="Genomic_DNA"/>
</dbReference>
<keyword evidence="13 16" id="KW-0862">Zinc</keyword>
<dbReference type="Pfam" id="PF13639">
    <property type="entry name" value="zf-RING_2"/>
    <property type="match status" value="1"/>
</dbReference>
<accession>A0A9P4NGZ4</accession>
<keyword evidence="10" id="KW-0677">Repeat</keyword>
<evidence type="ECO:0000256" key="9">
    <source>
        <dbReference type="ARBA" id="ARBA00022723"/>
    </source>
</evidence>
<dbReference type="InterPro" id="IPR016024">
    <property type="entry name" value="ARM-type_fold"/>
</dbReference>
<evidence type="ECO:0000256" key="7">
    <source>
        <dbReference type="ARBA" id="ARBA00022490"/>
    </source>
</evidence>
<dbReference type="Pfam" id="PF23009">
    <property type="entry name" value="UBC_like"/>
    <property type="match status" value="1"/>
</dbReference>
<evidence type="ECO:0000256" key="14">
    <source>
        <dbReference type="ARBA" id="ARBA00055150"/>
    </source>
</evidence>
<keyword evidence="8 16" id="KW-0808">Transferase</keyword>
<dbReference type="EC" id="2.3.2.27" evidence="5 16"/>
<evidence type="ECO:0000256" key="2">
    <source>
        <dbReference type="ARBA" id="ARBA00004514"/>
    </source>
</evidence>
<dbReference type="GO" id="GO:0005829">
    <property type="term" value="C:cytosol"/>
    <property type="evidence" value="ECO:0007669"/>
    <property type="project" value="UniProtKB-SubCell"/>
</dbReference>
<evidence type="ECO:0000256" key="8">
    <source>
        <dbReference type="ARBA" id="ARBA00022679"/>
    </source>
</evidence>
<dbReference type="GO" id="GO:0072344">
    <property type="term" value="P:rescue of stalled ribosome"/>
    <property type="evidence" value="ECO:0007669"/>
    <property type="project" value="UniProtKB-UniRule"/>
</dbReference>
<comment type="function">
    <text evidence="14">E3 ubiquitin-protein ligase component of the ribosome quality control complex (RQC), a ribosome-associated complex that mediates ubiquitination and extraction of incompletely synthesized nascent chains for proteasomal degradation. Mediates ubiquitination of proteins derived from mRNAs lacking stop codons (non-stop proteins) and other translation arrest products induced by poly-lysine sequences and tandem rare codons. Ubiquitination leads to CDC48 recruitment for extraction and degradation of the incomplete translation product. May indirectly play a role in chromatin function and transcription.</text>
</comment>
<evidence type="ECO:0000256" key="6">
    <source>
        <dbReference type="ARBA" id="ARBA00017157"/>
    </source>
</evidence>
<keyword evidence="9 16" id="KW-0479">Metal-binding</keyword>
<dbReference type="GO" id="GO:0043023">
    <property type="term" value="F:ribosomal large subunit binding"/>
    <property type="evidence" value="ECO:0007669"/>
    <property type="project" value="TreeGrafter"/>
</dbReference>
<comment type="pathway">
    <text evidence="3 16">Protein modification; protein ubiquitination.</text>
</comment>
<evidence type="ECO:0000256" key="10">
    <source>
        <dbReference type="ARBA" id="ARBA00022737"/>
    </source>
</evidence>
<comment type="catalytic activity">
    <reaction evidence="1 16">
        <text>S-ubiquitinyl-[E2 ubiquitin-conjugating enzyme]-L-cysteine + [acceptor protein]-L-lysine = [E2 ubiquitin-conjugating enzyme]-L-cysteine + N(6)-ubiquitinyl-[acceptor protein]-L-lysine.</text>
        <dbReference type="EC" id="2.3.2.27"/>
    </reaction>
</comment>
<dbReference type="CDD" id="cd16491">
    <property type="entry name" value="RING-CH-C4HC3_LTN1"/>
    <property type="match status" value="1"/>
</dbReference>
<dbReference type="GO" id="GO:1990116">
    <property type="term" value="P:ribosome-associated ubiquitin-dependent protein catabolic process"/>
    <property type="evidence" value="ECO:0007669"/>
    <property type="project" value="UniProtKB-UniRule"/>
</dbReference>
<evidence type="ECO:0000256" key="5">
    <source>
        <dbReference type="ARBA" id="ARBA00012483"/>
    </source>
</evidence>
<dbReference type="Pfam" id="PF22999">
    <property type="entry name" value="LTN1_E3_ligase_6th"/>
    <property type="match status" value="1"/>
</dbReference>
<sequence>MSKRQFKAQASSSRAAFAGSSTPFGSGAAAFSNSTSALSYINELPDLSSISDANTIVAFKNLSKKDSITKGKALEDLQSILTSSETEIEDPVLEAWTNIYPRTSIDSSRRVRQLAHSTQGQISVKSGKRIAKYLPTAIGPWLAGLYDNDKLVVKTAADAIQQVFTTPEKRQALWKAFQQSILEHCQTVFDKESAQTLSDERSVSADEANAKYYRVVTAAIGLLSNLVSSLKEEDYKKHTAEYEALLQDKKLWENALSEDPAVRRAMHKTTRILLQAENTKTSIDVALMSTIYLSKGLDSDQTGSASEYTETVLSLTDFNSAVWTNHWSGKNTAASRLKNFVKRGSQGASLNYWSTVSKIFSVVPAEALPANVTEAQDILKAFFTGVTKKDEPKAYIAAGLRSYVQVAGTLSTHLSEKDPTLLLRDNVLPLVFQYIRPTPEKSKWDIPDLRSAEVVLDAIKMRNVAIAVDQEWPTMSSQVADDIKQSSEEKASQDRIGLEGERYSAILGALLKIPSSNKIKLQGEAKPVVDEAIRVCQTSQGKHYGAAAVLASITPITQSSLLALLKDFVRNDLASLYLSPSYEQLATVLVRFENEDFFEAVWMSTLETVLQTPSEIQIPALKHLLAQRHTISDSQKQALRRILAPFLLQQVDAVIESDGDWAPIMDIINTSTAASTAVVVDVLSKMTESLLTLAPNEVSTTLSGFRAISKKSSSVLQNFLSTSDGKKLLPDMLLLTESSDDAIAQSASDLNAILHSLLGDAPHSADAGHSIVELVKDGLSEAGPNSVSVQTLVAQALSLITTKAVPSATHLLPPIPNWSAALVPFFNLSIPQDFAIAHSLASAVYLVQPPSSATKNKIERDSEGYSTPLRMALYTTRLLSRSRDENLGLGSEVYRLLAITLQITNDNLSVAGSTNLWLIYNDETEAEMTEFVSECQAILTKWIHGAEFPSSEKDHENHDFVGAAAEALFESSSSLSLQAYYSAQAYTDTMTELIEFHGWQSRKNSDLDFQLRSLRKEKEGFKLLAFLTAYKVPLTTSTVLSRYCNEIIADLDAFDISSNPEEGLQQLVLLNAILQNQDTIAGTVAKQRLVRFVRKVVGWLDDETLDDKILAESCRVLCALLPAMSDMYGEHWSGILAFLVSFWTELDSLQLTAGSALIPALRASLSLYVIIRGLKNDESKKDEDERNDDLLEAWAESEQATGEGLLNMVKLPREFPDEMHQPLRIFNMHLARQADRVSLKYLKNMEDFYPQLYTPSRSIQEAAYTLLHKGIPLKQEQVSLDAVLEKKAARLPDELLSLVLEAPTMKGLENASFERVMPLQLRGYLFGWMLVFDHFQNASFKVKADYVENIKEDGHLISFLDFTFDFLGHARGRPVDVSKFDITTYVPDSLESPTKDTQWLLTHLYYLSLTYLPSLCKNWWLECSSRQKVISVESWTEKFISPLIMSNALNTVETWSKTQEENTASDEPPAILIRINPRSSELSASYPMDDESSATITITLPPTFPLHLARVTSPSTKLAVGEKRWAAWLRNTQGVIAFSNNSIVDGILAWRRNVFGALKGQTECAICYAVVGEDGKLPQKKCRTCRNSFHGGCLYKWFRSSSGSTCPLCRNNFNYG</sequence>
<proteinExistence type="inferred from homology"/>
<dbReference type="PANTHER" id="PTHR12389:SF0">
    <property type="entry name" value="E3 UBIQUITIN-PROTEIN LIGASE LISTERIN"/>
    <property type="match status" value="1"/>
</dbReference>
<dbReference type="InterPro" id="IPR001841">
    <property type="entry name" value="Znf_RING"/>
</dbReference>
<dbReference type="InterPro" id="IPR039804">
    <property type="entry name" value="RING-CH-C4HC3_LTN1"/>
</dbReference>
<dbReference type="OrthoDB" id="6108at2759"/>
<comment type="function">
    <text evidence="16">E3 ubiquitin-protein ligase. Component of the ribosome quality control complex (RQC), a ribosome-associated complex that mediates ubiquitination and extraction of incompletely synthesized nascent chains for proteasomal degradation.</text>
</comment>
<dbReference type="InterPro" id="IPR011989">
    <property type="entry name" value="ARM-like"/>
</dbReference>
<dbReference type="PROSITE" id="PS50089">
    <property type="entry name" value="ZF_RING_2"/>
    <property type="match status" value="1"/>
</dbReference>
<dbReference type="PANTHER" id="PTHR12389">
    <property type="entry name" value="ZINC FINGER PROTEIN 294"/>
    <property type="match status" value="1"/>
</dbReference>
<dbReference type="SMART" id="SM01197">
    <property type="entry name" value="FANCL_C"/>
    <property type="match status" value="1"/>
</dbReference>
<reference evidence="18" key="1">
    <citation type="journal article" date="2020" name="Stud. Mycol.">
        <title>101 Dothideomycetes genomes: a test case for predicting lifestyles and emergence of pathogens.</title>
        <authorList>
            <person name="Haridas S."/>
            <person name="Albert R."/>
            <person name="Binder M."/>
            <person name="Bloem J."/>
            <person name="Labutti K."/>
            <person name="Salamov A."/>
            <person name="Andreopoulos B."/>
            <person name="Baker S."/>
            <person name="Barry K."/>
            <person name="Bills G."/>
            <person name="Bluhm B."/>
            <person name="Cannon C."/>
            <person name="Castanera R."/>
            <person name="Culley D."/>
            <person name="Daum C."/>
            <person name="Ezra D."/>
            <person name="Gonzalez J."/>
            <person name="Henrissat B."/>
            <person name="Kuo A."/>
            <person name="Liang C."/>
            <person name="Lipzen A."/>
            <person name="Lutzoni F."/>
            <person name="Magnuson J."/>
            <person name="Mondo S."/>
            <person name="Nolan M."/>
            <person name="Ohm R."/>
            <person name="Pangilinan J."/>
            <person name="Park H.-J."/>
            <person name="Ramirez L."/>
            <person name="Alfaro M."/>
            <person name="Sun H."/>
            <person name="Tritt A."/>
            <person name="Yoshinaga Y."/>
            <person name="Zwiers L.-H."/>
            <person name="Turgeon B."/>
            <person name="Goodwin S."/>
            <person name="Spatafora J."/>
            <person name="Crous P."/>
            <person name="Grigoriev I."/>
        </authorList>
    </citation>
    <scope>NUCLEOTIDE SEQUENCE</scope>
    <source>
        <strain evidence="18">CBS 130266</strain>
    </source>
</reference>
<organism evidence="18 19">
    <name type="scientific">Tothia fuscella</name>
    <dbReference type="NCBI Taxonomy" id="1048955"/>
    <lineage>
        <taxon>Eukaryota</taxon>
        <taxon>Fungi</taxon>
        <taxon>Dikarya</taxon>
        <taxon>Ascomycota</taxon>
        <taxon>Pezizomycotina</taxon>
        <taxon>Dothideomycetes</taxon>
        <taxon>Pleosporomycetidae</taxon>
        <taxon>Venturiales</taxon>
        <taxon>Cylindrosympodiaceae</taxon>
        <taxon>Tothia</taxon>
    </lineage>
</organism>
<dbReference type="InterPro" id="IPR013083">
    <property type="entry name" value="Znf_RING/FYVE/PHD"/>
</dbReference>
<evidence type="ECO:0000313" key="19">
    <source>
        <dbReference type="Proteomes" id="UP000800235"/>
    </source>
</evidence>
<dbReference type="Proteomes" id="UP000800235">
    <property type="component" value="Unassembled WGS sequence"/>
</dbReference>
<dbReference type="FunFam" id="3.30.40.10:FF:000038">
    <property type="entry name" value="E3 ubiquitin-protein ligase listerin"/>
    <property type="match status" value="1"/>
</dbReference>
<dbReference type="InterPro" id="IPR054478">
    <property type="entry name" value="LTN1_UBC"/>
</dbReference>
<evidence type="ECO:0000256" key="4">
    <source>
        <dbReference type="ARBA" id="ARBA00007997"/>
    </source>
</evidence>
<comment type="caution">
    <text evidence="18">The sequence shown here is derived from an EMBL/GenBank/DDBJ whole genome shotgun (WGS) entry which is preliminary data.</text>
</comment>
<evidence type="ECO:0000259" key="17">
    <source>
        <dbReference type="PROSITE" id="PS50089"/>
    </source>
</evidence>
<gene>
    <name evidence="18" type="ORF">EJ08DRAFT_620568</name>
</gene>
<dbReference type="Gene3D" id="3.30.40.10">
    <property type="entry name" value="Zinc/RING finger domain, C3HC4 (zinc finger)"/>
    <property type="match status" value="1"/>
</dbReference>
<evidence type="ECO:0000313" key="18">
    <source>
        <dbReference type="EMBL" id="KAF2420769.1"/>
    </source>
</evidence>
<dbReference type="SUPFAM" id="SSF48371">
    <property type="entry name" value="ARM repeat"/>
    <property type="match status" value="1"/>
</dbReference>
<dbReference type="SMART" id="SM00744">
    <property type="entry name" value="RINGv"/>
    <property type="match status" value="1"/>
</dbReference>
<evidence type="ECO:0000256" key="1">
    <source>
        <dbReference type="ARBA" id="ARBA00000900"/>
    </source>
</evidence>
<dbReference type="Pfam" id="PF22958">
    <property type="entry name" value="Ltn1_1st"/>
    <property type="match status" value="1"/>
</dbReference>
<comment type="subcellular location">
    <subcellularLocation>
        <location evidence="2">Cytoplasm</location>
        <location evidence="2">Cytosol</location>
    </subcellularLocation>
</comment>
<keyword evidence="11 15" id="KW-0863">Zinc-finger</keyword>
<dbReference type="GO" id="GO:0061630">
    <property type="term" value="F:ubiquitin protein ligase activity"/>
    <property type="evidence" value="ECO:0007669"/>
    <property type="project" value="UniProtKB-UniRule"/>
</dbReference>
<evidence type="ECO:0000256" key="12">
    <source>
        <dbReference type="ARBA" id="ARBA00022786"/>
    </source>
</evidence>